<dbReference type="GO" id="GO:0005886">
    <property type="term" value="C:plasma membrane"/>
    <property type="evidence" value="ECO:0007669"/>
    <property type="project" value="UniProtKB-SubCell"/>
</dbReference>
<name>A0A285J7S1_9RHOB</name>
<keyword evidence="7 12" id="KW-0997">Cell inner membrane</keyword>
<keyword evidence="16" id="KW-1185">Reference proteome</keyword>
<feature type="transmembrane region" description="Helical" evidence="12">
    <location>
        <begin position="12"/>
        <end position="31"/>
    </location>
</feature>
<dbReference type="Pfam" id="PF04995">
    <property type="entry name" value="CcmD"/>
    <property type="match status" value="1"/>
</dbReference>
<dbReference type="AlphaFoldDB" id="A0A285J7S1"/>
<keyword evidence="6 12" id="KW-1003">Cell membrane</keyword>
<evidence type="ECO:0000256" key="11">
    <source>
        <dbReference type="ARBA" id="ARBA00023136"/>
    </source>
</evidence>
<evidence type="ECO:0000256" key="4">
    <source>
        <dbReference type="ARBA" id="ARBA00016461"/>
    </source>
</evidence>
<dbReference type="EMBL" id="OBEA01000006">
    <property type="protein sequence ID" value="SNY56278.1"/>
    <property type="molecule type" value="Genomic_DNA"/>
</dbReference>
<evidence type="ECO:0000256" key="5">
    <source>
        <dbReference type="ARBA" id="ARBA00022448"/>
    </source>
</evidence>
<evidence type="ECO:0000313" key="13">
    <source>
        <dbReference type="EMBL" id="PJE27050.1"/>
    </source>
</evidence>
<gene>
    <name evidence="13" type="primary">ccmD</name>
    <name evidence="13" type="ORF">CVM39_17155</name>
    <name evidence="14" type="ORF">SAMN06297129_3245</name>
</gene>
<dbReference type="GO" id="GO:0017004">
    <property type="term" value="P:cytochrome complex assembly"/>
    <property type="evidence" value="ECO:0007669"/>
    <property type="project" value="UniProtKB-KW"/>
</dbReference>
<evidence type="ECO:0000256" key="7">
    <source>
        <dbReference type="ARBA" id="ARBA00022519"/>
    </source>
</evidence>
<dbReference type="EMBL" id="PGTD01000018">
    <property type="protein sequence ID" value="PJE27050.1"/>
    <property type="molecule type" value="Genomic_DNA"/>
</dbReference>
<comment type="function">
    <text evidence="1 12">Required for the export of heme to the periplasm for the biogenesis of c-type cytochromes.</text>
</comment>
<evidence type="ECO:0000256" key="6">
    <source>
        <dbReference type="ARBA" id="ARBA00022475"/>
    </source>
</evidence>
<organism evidence="14 15">
    <name type="scientific">Pseudooceanicola antarcticus</name>
    <dbReference type="NCBI Taxonomy" id="1247613"/>
    <lineage>
        <taxon>Bacteria</taxon>
        <taxon>Pseudomonadati</taxon>
        <taxon>Pseudomonadota</taxon>
        <taxon>Alphaproteobacteria</taxon>
        <taxon>Rhodobacterales</taxon>
        <taxon>Paracoccaceae</taxon>
        <taxon>Pseudooceanicola</taxon>
    </lineage>
</organism>
<keyword evidence="5 12" id="KW-0813">Transport</keyword>
<evidence type="ECO:0000256" key="1">
    <source>
        <dbReference type="ARBA" id="ARBA00002442"/>
    </source>
</evidence>
<accession>A0A285J7S1</accession>
<comment type="subcellular location">
    <subcellularLocation>
        <location evidence="2 12">Cell inner membrane</location>
        <topology evidence="2 12">Single-pass membrane protein</topology>
    </subcellularLocation>
</comment>
<evidence type="ECO:0000256" key="3">
    <source>
        <dbReference type="ARBA" id="ARBA00008741"/>
    </source>
</evidence>
<dbReference type="Proteomes" id="UP000231655">
    <property type="component" value="Unassembled WGS sequence"/>
</dbReference>
<evidence type="ECO:0000313" key="15">
    <source>
        <dbReference type="Proteomes" id="UP000231655"/>
    </source>
</evidence>
<evidence type="ECO:0000313" key="16">
    <source>
        <dbReference type="Proteomes" id="UP000231702"/>
    </source>
</evidence>
<reference evidence="14 15" key="1">
    <citation type="submission" date="2017-09" db="EMBL/GenBank/DDBJ databases">
        <authorList>
            <person name="Ehlers B."/>
            <person name="Leendertz F.H."/>
        </authorList>
    </citation>
    <scope>NUCLEOTIDE SEQUENCE [LARGE SCALE GENOMIC DNA]</scope>
    <source>
        <strain evidence="14 15">CGMCC 1.12662</strain>
    </source>
</reference>
<protein>
    <recommendedName>
        <fullName evidence="4 12">Heme exporter protein D</fullName>
    </recommendedName>
</protein>
<keyword evidence="8 12" id="KW-0812">Transmembrane</keyword>
<dbReference type="Proteomes" id="UP000231702">
    <property type="component" value="Unassembled WGS sequence"/>
</dbReference>
<evidence type="ECO:0000256" key="10">
    <source>
        <dbReference type="ARBA" id="ARBA00022989"/>
    </source>
</evidence>
<dbReference type="InterPro" id="IPR007078">
    <property type="entry name" value="Haem_export_protD_CcmD"/>
</dbReference>
<evidence type="ECO:0000256" key="9">
    <source>
        <dbReference type="ARBA" id="ARBA00022748"/>
    </source>
</evidence>
<keyword evidence="9 12" id="KW-0201">Cytochrome c-type biogenesis</keyword>
<reference evidence="13 16" key="2">
    <citation type="journal article" date="2018" name="Int. J. Syst. Evol. Microbiol.">
        <title>Pseudooceanicola lipolyticus sp. nov., a marine alphaproteobacterium, reclassification of Oceanicola flagellatus as Pseudooceanicola flagellatus comb. nov. and emended description of the genus Pseudooceanicola.</title>
        <authorList>
            <person name="Huang M.-M."/>
            <person name="Guo L.-L."/>
            <person name="Wu Y.-H."/>
            <person name="Lai Q.-L."/>
            <person name="Shao Z.-Z."/>
            <person name="Wang C.-S."/>
            <person name="Wu M."/>
            <person name="Xu X.-W."/>
        </authorList>
    </citation>
    <scope>NUCLEOTIDE SEQUENCE [LARGE SCALE GENOMIC DNA]</scope>
    <source>
        <strain evidence="13 16">Ar-45</strain>
    </source>
</reference>
<dbReference type="NCBIfam" id="TIGR03141">
    <property type="entry name" value="cytochro_ccmD"/>
    <property type="match status" value="1"/>
</dbReference>
<evidence type="ECO:0000256" key="2">
    <source>
        <dbReference type="ARBA" id="ARBA00004377"/>
    </source>
</evidence>
<proteinExistence type="inferred from homology"/>
<comment type="similarity">
    <text evidence="3 12">Belongs to the CcmD/CycX/HelD family.</text>
</comment>
<evidence type="ECO:0000256" key="8">
    <source>
        <dbReference type="ARBA" id="ARBA00022692"/>
    </source>
</evidence>
<dbReference type="RefSeq" id="WP_097146934.1">
    <property type="nucleotide sequence ID" value="NZ_OBEA01000006.1"/>
</dbReference>
<keyword evidence="11 12" id="KW-0472">Membrane</keyword>
<dbReference type="GO" id="GO:0015886">
    <property type="term" value="P:heme transport"/>
    <property type="evidence" value="ECO:0007669"/>
    <property type="project" value="InterPro"/>
</dbReference>
<sequence length="49" mass="5372">MPELGKYAATVLSAYGVSLLLLLALTGVSLWRARRVRAELAEVEARTKK</sequence>
<evidence type="ECO:0000256" key="12">
    <source>
        <dbReference type="RuleBase" id="RU363101"/>
    </source>
</evidence>
<keyword evidence="10 12" id="KW-1133">Transmembrane helix</keyword>
<evidence type="ECO:0000313" key="14">
    <source>
        <dbReference type="EMBL" id="SNY56278.1"/>
    </source>
</evidence>